<comment type="caution">
    <text evidence="8">The sequence shown here is derived from an EMBL/GenBank/DDBJ whole genome shotgun (WGS) entry which is preliminary data.</text>
</comment>
<dbReference type="InterPro" id="IPR003594">
    <property type="entry name" value="HATPase_dom"/>
</dbReference>
<gene>
    <name evidence="8" type="ORF">AKO1_000168</name>
</gene>
<evidence type="ECO:0000256" key="4">
    <source>
        <dbReference type="ARBA" id="ARBA00023029"/>
    </source>
</evidence>
<dbReference type="AlphaFoldDB" id="A0AAW2ZP22"/>
<dbReference type="SUPFAM" id="SSF55874">
    <property type="entry name" value="ATPase domain of HSP90 chaperone/DNA topoisomerase II/histidine kinase"/>
    <property type="match status" value="1"/>
</dbReference>
<dbReference type="SUPFAM" id="SSF54211">
    <property type="entry name" value="Ribosomal protein S5 domain 2-like"/>
    <property type="match status" value="1"/>
</dbReference>
<sequence>MLRPLYRFLCSRAITRFRPINRCFIPKAPICNYSVKSKSVENTYVKKTQIEHVLERPDTYVGTTETINKTMFVLQDDKIVKKDIKFVPALYRIIDELLMNAVDNHVRSGTGTNEIKFELDAENGTVSVQNNGKSIPLSMHEKEKVYVPELVFGNLLTGSNFDDKEVKFTGGRNGYGAKLANIFSKKFKVEISDGENLYKQEWINNMSTCKKPTITKKSQPEYIRVTVHPDFEKFGLEGFDEEFTSLLYRRVHDLAGCNDGLKVWLNKKVISSKGFKSFVNNIDPAPLVYKKLNSHFEIAVGAADSYTHLTFVNSICTYGGGTHLNFISSQIVKK</sequence>
<reference evidence="8 9" key="1">
    <citation type="submission" date="2024-03" db="EMBL/GenBank/DDBJ databases">
        <title>The Acrasis kona genome and developmental transcriptomes reveal deep origins of eukaryotic multicellular pathways.</title>
        <authorList>
            <person name="Sheikh S."/>
            <person name="Fu C.-J."/>
            <person name="Brown M.W."/>
            <person name="Baldauf S.L."/>
        </authorList>
    </citation>
    <scope>NUCLEOTIDE SEQUENCE [LARGE SCALE GENOMIC DNA]</scope>
    <source>
        <strain evidence="8 9">ATCC MYA-3509</strain>
    </source>
</reference>
<evidence type="ECO:0000256" key="1">
    <source>
        <dbReference type="ARBA" id="ARBA00000185"/>
    </source>
</evidence>
<dbReference type="Pfam" id="PF02518">
    <property type="entry name" value="HATPase_c"/>
    <property type="match status" value="1"/>
</dbReference>
<dbReference type="Proteomes" id="UP001431209">
    <property type="component" value="Unassembled WGS sequence"/>
</dbReference>
<dbReference type="InterPro" id="IPR036890">
    <property type="entry name" value="HATPase_C_sf"/>
</dbReference>
<evidence type="ECO:0000313" key="8">
    <source>
        <dbReference type="EMBL" id="KAL0491598.1"/>
    </source>
</evidence>
<dbReference type="GO" id="GO:0003918">
    <property type="term" value="F:DNA topoisomerase type II (double strand cut, ATP-hydrolyzing) activity"/>
    <property type="evidence" value="ECO:0007669"/>
    <property type="project" value="UniProtKB-EC"/>
</dbReference>
<dbReference type="GO" id="GO:0000712">
    <property type="term" value="P:resolution of meiotic recombination intermediates"/>
    <property type="evidence" value="ECO:0007669"/>
    <property type="project" value="TreeGrafter"/>
</dbReference>
<dbReference type="PANTHER" id="PTHR10169">
    <property type="entry name" value="DNA TOPOISOMERASE/GYRASE"/>
    <property type="match status" value="1"/>
</dbReference>
<dbReference type="Gene3D" id="3.30.565.10">
    <property type="entry name" value="Histidine kinase-like ATPase, C-terminal domain"/>
    <property type="match status" value="1"/>
</dbReference>
<dbReference type="InterPro" id="IPR014721">
    <property type="entry name" value="Ribsml_uS5_D2-typ_fold_subgr"/>
</dbReference>
<feature type="domain" description="Histidine kinase/HSP90-like ATPase" evidence="7">
    <location>
        <begin position="89"/>
        <end position="191"/>
    </location>
</feature>
<organism evidence="8 9">
    <name type="scientific">Acrasis kona</name>
    <dbReference type="NCBI Taxonomy" id="1008807"/>
    <lineage>
        <taxon>Eukaryota</taxon>
        <taxon>Discoba</taxon>
        <taxon>Heterolobosea</taxon>
        <taxon>Tetramitia</taxon>
        <taxon>Eutetramitia</taxon>
        <taxon>Acrasidae</taxon>
        <taxon>Acrasis</taxon>
    </lineage>
</organism>
<dbReference type="PRINTS" id="PR00418">
    <property type="entry name" value="TPI2FAMILY"/>
</dbReference>
<dbReference type="GO" id="GO:0000819">
    <property type="term" value="P:sister chromatid segregation"/>
    <property type="evidence" value="ECO:0007669"/>
    <property type="project" value="TreeGrafter"/>
</dbReference>
<comment type="catalytic activity">
    <reaction evidence="1">
        <text>ATP-dependent breakage, passage and rejoining of double-stranded DNA.</text>
        <dbReference type="EC" id="5.6.2.2"/>
    </reaction>
</comment>
<evidence type="ECO:0000256" key="5">
    <source>
        <dbReference type="ARBA" id="ARBA00023125"/>
    </source>
</evidence>
<evidence type="ECO:0000256" key="2">
    <source>
        <dbReference type="ARBA" id="ARBA00001946"/>
    </source>
</evidence>
<evidence type="ECO:0000259" key="7">
    <source>
        <dbReference type="Pfam" id="PF02518"/>
    </source>
</evidence>
<keyword evidence="4" id="KW-0799">Topoisomerase</keyword>
<evidence type="ECO:0000256" key="3">
    <source>
        <dbReference type="ARBA" id="ARBA00012895"/>
    </source>
</evidence>
<dbReference type="InterPro" id="IPR050634">
    <property type="entry name" value="DNA_Topoisomerase_II"/>
</dbReference>
<accession>A0AAW2ZP22</accession>
<dbReference type="GO" id="GO:0003677">
    <property type="term" value="F:DNA binding"/>
    <property type="evidence" value="ECO:0007669"/>
    <property type="project" value="UniProtKB-KW"/>
</dbReference>
<dbReference type="GO" id="GO:0005634">
    <property type="term" value="C:nucleus"/>
    <property type="evidence" value="ECO:0007669"/>
    <property type="project" value="TreeGrafter"/>
</dbReference>
<dbReference type="InterPro" id="IPR001241">
    <property type="entry name" value="Topo_IIA"/>
</dbReference>
<proteinExistence type="predicted"/>
<dbReference type="SMART" id="SM00433">
    <property type="entry name" value="TOP2c"/>
    <property type="match status" value="1"/>
</dbReference>
<protein>
    <recommendedName>
        <fullName evidence="3">DNA topoisomerase (ATP-hydrolyzing)</fullName>
        <ecNumber evidence="3">5.6.2.2</ecNumber>
    </recommendedName>
</protein>
<keyword evidence="6" id="KW-0413">Isomerase</keyword>
<keyword evidence="9" id="KW-1185">Reference proteome</keyword>
<dbReference type="EC" id="5.6.2.2" evidence="3"/>
<dbReference type="InterPro" id="IPR020568">
    <property type="entry name" value="Ribosomal_Su5_D2-typ_SF"/>
</dbReference>
<evidence type="ECO:0000256" key="6">
    <source>
        <dbReference type="ARBA" id="ARBA00023235"/>
    </source>
</evidence>
<comment type="cofactor">
    <cofactor evidence="2">
        <name>Mg(2+)</name>
        <dbReference type="ChEBI" id="CHEBI:18420"/>
    </cofactor>
</comment>
<keyword evidence="5" id="KW-0238">DNA-binding</keyword>
<dbReference type="Gene3D" id="3.30.230.10">
    <property type="match status" value="1"/>
</dbReference>
<name>A0AAW2ZP22_9EUKA</name>
<dbReference type="GO" id="GO:0005524">
    <property type="term" value="F:ATP binding"/>
    <property type="evidence" value="ECO:0007669"/>
    <property type="project" value="InterPro"/>
</dbReference>
<dbReference type="PANTHER" id="PTHR10169:SF38">
    <property type="entry name" value="DNA TOPOISOMERASE 2"/>
    <property type="match status" value="1"/>
</dbReference>
<dbReference type="EMBL" id="JAOPGA020001826">
    <property type="protein sequence ID" value="KAL0491598.1"/>
    <property type="molecule type" value="Genomic_DNA"/>
</dbReference>
<dbReference type="GO" id="GO:0006265">
    <property type="term" value="P:DNA topological change"/>
    <property type="evidence" value="ECO:0007669"/>
    <property type="project" value="InterPro"/>
</dbReference>
<evidence type="ECO:0000313" key="9">
    <source>
        <dbReference type="Proteomes" id="UP001431209"/>
    </source>
</evidence>